<dbReference type="EMBL" id="CM000848">
    <property type="protein sequence ID" value="KRH11850.2"/>
    <property type="molecule type" value="Genomic_DNA"/>
</dbReference>
<dbReference type="GO" id="GO:0008270">
    <property type="term" value="F:zinc ion binding"/>
    <property type="evidence" value="ECO:0007669"/>
    <property type="project" value="UniProtKB-KW"/>
</dbReference>
<dbReference type="SUPFAM" id="SSF49599">
    <property type="entry name" value="TRAF domain-like"/>
    <property type="match status" value="1"/>
</dbReference>
<dbReference type="InterPro" id="IPR013010">
    <property type="entry name" value="Znf_SIAH"/>
</dbReference>
<keyword evidence="1" id="KW-0479">Metal-binding</keyword>
<dbReference type="Gene3D" id="3.30.40.10">
    <property type="entry name" value="Zinc/RING finger domain, C3HC4 (zinc finger)"/>
    <property type="match status" value="1"/>
</dbReference>
<evidence type="ECO:0000256" key="5">
    <source>
        <dbReference type="PROSITE-ProRule" id="PRU00455"/>
    </source>
</evidence>
<keyword evidence="3" id="KW-0862">Zinc</keyword>
<reference evidence="7 8" key="1">
    <citation type="journal article" date="2010" name="Nature">
        <title>Genome sequence of the palaeopolyploid soybean.</title>
        <authorList>
            <person name="Schmutz J."/>
            <person name="Cannon S.B."/>
            <person name="Schlueter J."/>
            <person name="Ma J."/>
            <person name="Mitros T."/>
            <person name="Nelson W."/>
            <person name="Hyten D.L."/>
            <person name="Song Q."/>
            <person name="Thelen J.J."/>
            <person name="Cheng J."/>
            <person name="Xu D."/>
            <person name="Hellsten U."/>
            <person name="May G.D."/>
            <person name="Yu Y."/>
            <person name="Sakurai T."/>
            <person name="Umezawa T."/>
            <person name="Bhattacharyya M.K."/>
            <person name="Sandhu D."/>
            <person name="Valliyodan B."/>
            <person name="Lindquist E."/>
            <person name="Peto M."/>
            <person name="Grant D."/>
            <person name="Shu S."/>
            <person name="Goodstein D."/>
            <person name="Barry K."/>
            <person name="Futrell-Griggs M."/>
            <person name="Abernathy B."/>
            <person name="Du J."/>
            <person name="Tian Z."/>
            <person name="Zhu L."/>
            <person name="Gill N."/>
            <person name="Joshi T."/>
            <person name="Libault M."/>
            <person name="Sethuraman A."/>
            <person name="Zhang X.-C."/>
            <person name="Shinozaki K."/>
            <person name="Nguyen H.T."/>
            <person name="Wing R.A."/>
            <person name="Cregan P."/>
            <person name="Specht J."/>
            <person name="Grimwood J."/>
            <person name="Rokhsar D."/>
            <person name="Stacey G."/>
            <person name="Shoemaker R.C."/>
            <person name="Jackson S.A."/>
        </authorList>
    </citation>
    <scope>NUCLEOTIDE SEQUENCE</scope>
    <source>
        <strain evidence="8">cv. Williams 82</strain>
        <tissue evidence="7">Callus</tissue>
    </source>
</reference>
<dbReference type="OMA" id="HEKTCIF"/>
<evidence type="ECO:0000256" key="2">
    <source>
        <dbReference type="ARBA" id="ARBA00022771"/>
    </source>
</evidence>
<evidence type="ECO:0000256" key="4">
    <source>
        <dbReference type="ARBA" id="ARBA00024004"/>
    </source>
</evidence>
<dbReference type="STRING" id="3847.A0A0R0G0G3"/>
<dbReference type="EnsemblPlants" id="KRH11850">
    <property type="protein sequence ID" value="KRH11850"/>
    <property type="gene ID" value="GLYMA_15G134700"/>
</dbReference>
<feature type="domain" description="SIAH-type" evidence="6">
    <location>
        <begin position="17"/>
        <end position="75"/>
    </location>
</feature>
<dbReference type="InParanoid" id="A0A0R0G0G3"/>
<reference evidence="8" key="2">
    <citation type="submission" date="2018-02" db="UniProtKB">
        <authorList>
            <consortium name="EnsemblPlants"/>
        </authorList>
    </citation>
    <scope>IDENTIFICATION</scope>
    <source>
        <strain evidence="8">Williams 82</strain>
    </source>
</reference>
<dbReference type="Pfam" id="PF21361">
    <property type="entry name" value="Sina_ZnF"/>
    <property type="match status" value="1"/>
</dbReference>
<sequence>MFIGDKRCQAIETVMESLKTVCCNAKHGCNAIVRYSEKREHEKTCIFVPCLCPQPRCDWISNSNELGQHFNVKHFYKRISFKYGEFFYVSLRRDTRRLVFFKLDGKLFVISNDEREKENPLILFHVGPDSWIPEFDYEVRAKFYGALLLR</sequence>
<accession>A0A2K7GV56</accession>
<accession>A0A0R0G0G3</accession>
<organism evidence="7">
    <name type="scientific">Glycine max</name>
    <name type="common">Soybean</name>
    <name type="synonym">Glycine hispida</name>
    <dbReference type="NCBI Taxonomy" id="3847"/>
    <lineage>
        <taxon>Eukaryota</taxon>
        <taxon>Viridiplantae</taxon>
        <taxon>Streptophyta</taxon>
        <taxon>Embryophyta</taxon>
        <taxon>Tracheophyta</taxon>
        <taxon>Spermatophyta</taxon>
        <taxon>Magnoliopsida</taxon>
        <taxon>eudicotyledons</taxon>
        <taxon>Gunneridae</taxon>
        <taxon>Pentapetalae</taxon>
        <taxon>rosids</taxon>
        <taxon>fabids</taxon>
        <taxon>Fabales</taxon>
        <taxon>Fabaceae</taxon>
        <taxon>Papilionoideae</taxon>
        <taxon>50 kb inversion clade</taxon>
        <taxon>NPAAA clade</taxon>
        <taxon>indigoferoid/millettioid clade</taxon>
        <taxon>Phaseoleae</taxon>
        <taxon>Glycine</taxon>
        <taxon>Glycine subgen. Soja</taxon>
    </lineage>
</organism>
<dbReference type="UniPathway" id="UPA00143"/>
<dbReference type="AlphaFoldDB" id="A0A0R0G0G3"/>
<dbReference type="PROSITE" id="PS51081">
    <property type="entry name" value="ZF_SIAH"/>
    <property type="match status" value="1"/>
</dbReference>
<evidence type="ECO:0000313" key="7">
    <source>
        <dbReference type="EMBL" id="KRH11850.2"/>
    </source>
</evidence>
<dbReference type="GO" id="GO:0016567">
    <property type="term" value="P:protein ubiquitination"/>
    <property type="evidence" value="ECO:0007669"/>
    <property type="project" value="UniProtKB-UniPathway"/>
</dbReference>
<evidence type="ECO:0000313" key="8">
    <source>
        <dbReference type="EnsemblPlants" id="KRH11850"/>
    </source>
</evidence>
<gene>
    <name evidence="7" type="ORF">GLYMA_15G134700</name>
</gene>
<dbReference type="InterPro" id="IPR013083">
    <property type="entry name" value="Znf_RING/FYVE/PHD"/>
</dbReference>
<dbReference type="InterPro" id="IPR044286">
    <property type="entry name" value="SINL_plant"/>
</dbReference>
<evidence type="ECO:0000256" key="1">
    <source>
        <dbReference type="ARBA" id="ARBA00022723"/>
    </source>
</evidence>
<evidence type="ECO:0000313" key="9">
    <source>
        <dbReference type="Proteomes" id="UP000008827"/>
    </source>
</evidence>
<dbReference type="Gramene" id="KRH11850">
    <property type="protein sequence ID" value="KRH11850"/>
    <property type="gene ID" value="GLYMA_15G134700"/>
</dbReference>
<keyword evidence="2 5" id="KW-0863">Zinc-finger</keyword>
<proteinExistence type="predicted"/>
<dbReference type="PANTHER" id="PTHR46632:SF16">
    <property type="entry name" value="E3 UBIQUITIN-PROTEIN LIGASE SINA-LIKE 10"/>
    <property type="match status" value="1"/>
</dbReference>
<keyword evidence="9" id="KW-1185">Reference proteome</keyword>
<evidence type="ECO:0000256" key="3">
    <source>
        <dbReference type="ARBA" id="ARBA00022833"/>
    </source>
</evidence>
<protein>
    <recommendedName>
        <fullName evidence="6">SIAH-type domain-containing protein</fullName>
    </recommendedName>
</protein>
<dbReference type="PANTHER" id="PTHR46632">
    <property type="entry name" value="E3 UBIQUITIN-PROTEIN LIGASE SINA-LIKE 4"/>
    <property type="match status" value="1"/>
</dbReference>
<dbReference type="Proteomes" id="UP000008827">
    <property type="component" value="Chromosome 15"/>
</dbReference>
<comment type="function">
    <text evidence="4">E3 ubiquitin-protein ligase that mediates ubiquitination and subsequent proteasomal degradation of target proteins. E3 ubiquitin ligases accept ubiquitin from an E2 ubiquitin-conjugating enzyme in the form of a thioester and then directly transfers the ubiquitin to targeted substrates. It probably triggers the ubiquitin-mediated degradation of different substrates.</text>
</comment>
<evidence type="ECO:0000259" key="6">
    <source>
        <dbReference type="PROSITE" id="PS51081"/>
    </source>
</evidence>
<reference evidence="7" key="3">
    <citation type="submission" date="2018-07" db="EMBL/GenBank/DDBJ databases">
        <title>WGS assembly of Glycine max.</title>
        <authorList>
            <person name="Schmutz J."/>
            <person name="Cannon S."/>
            <person name="Schlueter J."/>
            <person name="Ma J."/>
            <person name="Mitros T."/>
            <person name="Nelson W."/>
            <person name="Hyten D."/>
            <person name="Song Q."/>
            <person name="Thelen J."/>
            <person name="Cheng J."/>
            <person name="Xu D."/>
            <person name="Hellsten U."/>
            <person name="May G."/>
            <person name="Yu Y."/>
            <person name="Sakurai T."/>
            <person name="Umezawa T."/>
            <person name="Bhattacharyya M."/>
            <person name="Sandhu D."/>
            <person name="Valliyodan B."/>
            <person name="Lindquist E."/>
            <person name="Peto M."/>
            <person name="Grant D."/>
            <person name="Shu S."/>
            <person name="Goodstein D."/>
            <person name="Barry K."/>
            <person name="Futrell-Griggs M."/>
            <person name="Abernathy B."/>
            <person name="Du J."/>
            <person name="Tian Z."/>
            <person name="Zhu L."/>
            <person name="Gill N."/>
            <person name="Joshi T."/>
            <person name="Libault M."/>
            <person name="Sethuraman A."/>
            <person name="Zhang X."/>
            <person name="Shinozaki K."/>
            <person name="Nguyen H."/>
            <person name="Wing R."/>
            <person name="Cregan P."/>
            <person name="Specht J."/>
            <person name="Grimwood J."/>
            <person name="Rokhsar D."/>
            <person name="Stacey G."/>
            <person name="Shoemaker R."/>
            <person name="Jackson S."/>
        </authorList>
    </citation>
    <scope>NUCLEOTIDE SEQUENCE</scope>
    <source>
        <tissue evidence="7">Callus</tissue>
    </source>
</reference>
<name>A0A0R0G0G3_SOYBN</name>